<organism evidence="11 12">
    <name type="scientific">Enterococcus rotai</name>
    <dbReference type="NCBI Taxonomy" id="118060"/>
    <lineage>
        <taxon>Bacteria</taxon>
        <taxon>Bacillati</taxon>
        <taxon>Bacillota</taxon>
        <taxon>Bacilli</taxon>
        <taxon>Lactobacillales</taxon>
        <taxon>Enterococcaceae</taxon>
        <taxon>Enterococcus</taxon>
    </lineage>
</organism>
<evidence type="ECO:0000256" key="2">
    <source>
        <dbReference type="ARBA" id="ARBA00004370"/>
    </source>
</evidence>
<dbReference type="AlphaFoldDB" id="A0A0U2XE29"/>
<dbReference type="GO" id="GO:0004673">
    <property type="term" value="F:protein histidine kinase activity"/>
    <property type="evidence" value="ECO:0007669"/>
    <property type="project" value="UniProtKB-EC"/>
</dbReference>
<dbReference type="PRINTS" id="PR00344">
    <property type="entry name" value="BCTRLSENSOR"/>
</dbReference>
<feature type="domain" description="Histidine kinase" evidence="10">
    <location>
        <begin position="165"/>
        <end position="361"/>
    </location>
</feature>
<dbReference type="InterPro" id="IPR003594">
    <property type="entry name" value="HATPase_dom"/>
</dbReference>
<evidence type="ECO:0000256" key="3">
    <source>
        <dbReference type="ARBA" id="ARBA00012438"/>
    </source>
</evidence>
<dbReference type="Gene3D" id="3.30.565.10">
    <property type="entry name" value="Histidine kinase-like ATPase, C-terminal domain"/>
    <property type="match status" value="1"/>
</dbReference>
<comment type="subcellular location">
    <subcellularLocation>
        <location evidence="2">Membrane</location>
    </subcellularLocation>
</comment>
<dbReference type="GO" id="GO:0007234">
    <property type="term" value="P:osmosensory signaling via phosphorelay pathway"/>
    <property type="evidence" value="ECO:0007669"/>
    <property type="project" value="TreeGrafter"/>
</dbReference>
<evidence type="ECO:0000256" key="4">
    <source>
        <dbReference type="ARBA" id="ARBA00022679"/>
    </source>
</evidence>
<keyword evidence="9" id="KW-0812">Transmembrane</keyword>
<evidence type="ECO:0000313" key="12">
    <source>
        <dbReference type="Proteomes" id="UP000067523"/>
    </source>
</evidence>
<keyword evidence="8" id="KW-0902">Two-component regulatory system</keyword>
<dbReference type="EC" id="2.7.13.3" evidence="3"/>
<evidence type="ECO:0000256" key="7">
    <source>
        <dbReference type="ARBA" id="ARBA00022840"/>
    </source>
</evidence>
<dbReference type="PROSITE" id="PS50109">
    <property type="entry name" value="HIS_KIN"/>
    <property type="match status" value="1"/>
</dbReference>
<feature type="transmembrane region" description="Helical" evidence="9">
    <location>
        <begin position="7"/>
        <end position="29"/>
    </location>
</feature>
<keyword evidence="4" id="KW-0808">Transferase</keyword>
<dbReference type="STRING" id="118060.ATZ35_07940"/>
<dbReference type="InterPro" id="IPR036890">
    <property type="entry name" value="HATPase_C_sf"/>
</dbReference>
<dbReference type="SUPFAM" id="SSF55874">
    <property type="entry name" value="ATPase domain of HSP90 chaperone/DNA topoisomerase II/histidine kinase"/>
    <property type="match status" value="1"/>
</dbReference>
<dbReference type="InterPro" id="IPR004358">
    <property type="entry name" value="Sig_transdc_His_kin-like_C"/>
</dbReference>
<keyword evidence="6 11" id="KW-0418">Kinase</keyword>
<dbReference type="GO" id="GO:0000156">
    <property type="term" value="F:phosphorelay response regulator activity"/>
    <property type="evidence" value="ECO:0007669"/>
    <property type="project" value="TreeGrafter"/>
</dbReference>
<dbReference type="InterPro" id="IPR005467">
    <property type="entry name" value="His_kinase_dom"/>
</dbReference>
<dbReference type="PANTHER" id="PTHR42878:SF7">
    <property type="entry name" value="SENSOR HISTIDINE KINASE GLRK"/>
    <property type="match status" value="1"/>
</dbReference>
<keyword evidence="9" id="KW-1133">Transmembrane helix</keyword>
<keyword evidence="5" id="KW-0547">Nucleotide-binding</keyword>
<dbReference type="PANTHER" id="PTHR42878">
    <property type="entry name" value="TWO-COMPONENT HISTIDINE KINASE"/>
    <property type="match status" value="1"/>
</dbReference>
<dbReference type="GO" id="GO:0030295">
    <property type="term" value="F:protein kinase activator activity"/>
    <property type="evidence" value="ECO:0007669"/>
    <property type="project" value="TreeGrafter"/>
</dbReference>
<feature type="transmembrane region" description="Helical" evidence="9">
    <location>
        <begin position="87"/>
        <end position="110"/>
    </location>
</feature>
<gene>
    <name evidence="11" type="ORF">ATZ35_07940</name>
</gene>
<evidence type="ECO:0000313" key="11">
    <source>
        <dbReference type="EMBL" id="ALS37089.1"/>
    </source>
</evidence>
<proteinExistence type="predicted"/>
<evidence type="ECO:0000256" key="1">
    <source>
        <dbReference type="ARBA" id="ARBA00000085"/>
    </source>
</evidence>
<dbReference type="SMART" id="SM00387">
    <property type="entry name" value="HATPase_c"/>
    <property type="match status" value="1"/>
</dbReference>
<keyword evidence="9" id="KW-0472">Membrane</keyword>
<evidence type="ECO:0000256" key="8">
    <source>
        <dbReference type="ARBA" id="ARBA00023012"/>
    </source>
</evidence>
<dbReference type="EMBL" id="CP013655">
    <property type="protein sequence ID" value="ALS37089.1"/>
    <property type="molecule type" value="Genomic_DNA"/>
</dbReference>
<evidence type="ECO:0000256" key="9">
    <source>
        <dbReference type="SAM" id="Phobius"/>
    </source>
</evidence>
<keyword evidence="7" id="KW-0067">ATP-binding</keyword>
<protein>
    <recommendedName>
        <fullName evidence="3">histidine kinase</fullName>
        <ecNumber evidence="3">2.7.13.3</ecNumber>
    </recommendedName>
</protein>
<dbReference type="RefSeq" id="WP_208930296.1">
    <property type="nucleotide sequence ID" value="NZ_CP013655.1"/>
</dbReference>
<dbReference type="Proteomes" id="UP000067523">
    <property type="component" value="Chromosome"/>
</dbReference>
<accession>A0A0U2XE29</accession>
<evidence type="ECO:0000259" key="10">
    <source>
        <dbReference type="PROSITE" id="PS50109"/>
    </source>
</evidence>
<comment type="catalytic activity">
    <reaction evidence="1">
        <text>ATP + protein L-histidine = ADP + protein N-phospho-L-histidine.</text>
        <dbReference type="EC" id="2.7.13.3"/>
    </reaction>
</comment>
<keyword evidence="12" id="KW-1185">Reference proteome</keyword>
<evidence type="ECO:0000256" key="6">
    <source>
        <dbReference type="ARBA" id="ARBA00022777"/>
    </source>
</evidence>
<dbReference type="KEGG" id="erx:ATZ35_07940"/>
<sequence length="363" mass="40800">MRVNLKISLTVLTFAFFVMLIISGGFFAVKSNWSSMNVGQSLGTAVYVINDSTELTAQPATTLEIRSDEVVSTTVLDDIYLNSFLKYLPMIILVVCSALLVLTMTLWYVLRRIYTKQMVTIIHDLQFLEKFSEDKVEDQAVAEAFKQLKDKFDGHLNDYKRLSSYLTHEQKNAIAILRANLELEQNETANLHILDRLTDSIDDILTLSNSTGEAMSEQVDVSLICAEVCDTYRKSYPALSFSFDEAGSTVILGKNRWIYRAVSNLVDNAIKYGEQKPIMVSVNNRKGSIIVEIKDQGKGIDPKVHATIFDHNYRINGLKQDGYGIGLSVVSHVCDLCQGFVYVESKKNIGSTFYLSFPQMVES</sequence>
<dbReference type="GO" id="GO:0005524">
    <property type="term" value="F:ATP binding"/>
    <property type="evidence" value="ECO:0007669"/>
    <property type="project" value="UniProtKB-KW"/>
</dbReference>
<dbReference type="Pfam" id="PF02518">
    <property type="entry name" value="HATPase_c"/>
    <property type="match status" value="1"/>
</dbReference>
<evidence type="ECO:0000256" key="5">
    <source>
        <dbReference type="ARBA" id="ARBA00022741"/>
    </source>
</evidence>
<reference evidence="12" key="1">
    <citation type="submission" date="2015-12" db="EMBL/GenBank/DDBJ databases">
        <authorList>
            <person name="Lauer A."/>
            <person name="Humrighouse B."/>
            <person name="Loparev V."/>
            <person name="Shewmaker P.L."/>
            <person name="Whitney A.M."/>
            <person name="McLaughlin R.W."/>
        </authorList>
    </citation>
    <scope>NUCLEOTIDE SEQUENCE [LARGE SCALE GENOMIC DNA]</scope>
    <source>
        <strain evidence="12">LMG 26678</strain>
    </source>
</reference>
<name>A0A0U2XE29_9ENTE</name>
<dbReference type="InterPro" id="IPR050351">
    <property type="entry name" value="BphY/WalK/GraS-like"/>
</dbReference>